<evidence type="ECO:0008006" key="3">
    <source>
        <dbReference type="Google" id="ProtNLM"/>
    </source>
</evidence>
<accession>A0A1I6BP12</accession>
<dbReference type="OrthoDB" id="656853at2"/>
<gene>
    <name evidence="1" type="ORF">SAMN04515668_4863</name>
</gene>
<dbReference type="InterPro" id="IPR015068">
    <property type="entry name" value="DUF1877"/>
</dbReference>
<dbReference type="RefSeq" id="WP_092678891.1">
    <property type="nucleotide sequence ID" value="NZ_FOXS01000010.1"/>
</dbReference>
<dbReference type="STRING" id="1227077.SAMN04515668_4863"/>
<dbReference type="AlphaFoldDB" id="A0A1I6BP12"/>
<dbReference type="SUPFAM" id="SSF111069">
    <property type="entry name" value="Hypothetical protein yfbM"/>
    <property type="match status" value="1"/>
</dbReference>
<dbReference type="InterPro" id="IPR035944">
    <property type="entry name" value="YfbM-like_sf"/>
</dbReference>
<dbReference type="Proteomes" id="UP000199029">
    <property type="component" value="Unassembled WGS sequence"/>
</dbReference>
<protein>
    <recommendedName>
        <fullName evidence="3">DUF1877 family protein</fullName>
    </recommendedName>
</protein>
<sequence length="177" mass="19895">MGLSAVLHSLDKSTFDQLADDPASFKYYRVAVASTSFDKTFEGLQFVLSKAKPAAADLLTRLFYPLLFVGEEIDYAQLDWDNLPPDTPLDGTAVYYHDPATVQALATHVATITDADFRHAFDPDELNREGIYPEIWNREEDANNGFNEHALVEEFHHLQQFLAHASAGHHYCICYVG</sequence>
<dbReference type="Pfam" id="PF08974">
    <property type="entry name" value="DUF1877"/>
    <property type="match status" value="1"/>
</dbReference>
<proteinExistence type="predicted"/>
<dbReference type="EMBL" id="FOXS01000010">
    <property type="protein sequence ID" value="SFQ82675.1"/>
    <property type="molecule type" value="Genomic_DNA"/>
</dbReference>
<organism evidence="1 2">
    <name type="scientific">Hymenobacter arizonensis</name>
    <name type="common">Siccationidurans arizonensis</name>
    <dbReference type="NCBI Taxonomy" id="1227077"/>
    <lineage>
        <taxon>Bacteria</taxon>
        <taxon>Pseudomonadati</taxon>
        <taxon>Bacteroidota</taxon>
        <taxon>Cytophagia</taxon>
        <taxon>Cytophagales</taxon>
        <taxon>Hymenobacteraceae</taxon>
        <taxon>Hymenobacter</taxon>
    </lineage>
</organism>
<evidence type="ECO:0000313" key="2">
    <source>
        <dbReference type="Proteomes" id="UP000199029"/>
    </source>
</evidence>
<keyword evidence="2" id="KW-1185">Reference proteome</keyword>
<dbReference type="Gene3D" id="3.40.1760.10">
    <property type="entry name" value="YfbM-like super family"/>
    <property type="match status" value="1"/>
</dbReference>
<name>A0A1I6BP12_HYMAR</name>
<reference evidence="2" key="1">
    <citation type="submission" date="2016-10" db="EMBL/GenBank/DDBJ databases">
        <authorList>
            <person name="Varghese N."/>
            <person name="Submissions S."/>
        </authorList>
    </citation>
    <scope>NUCLEOTIDE SEQUENCE [LARGE SCALE GENOMIC DNA]</scope>
    <source>
        <strain evidence="2">OR362-8,ATCC BAA-1266,JCM 13504</strain>
    </source>
</reference>
<evidence type="ECO:0000313" key="1">
    <source>
        <dbReference type="EMBL" id="SFQ82675.1"/>
    </source>
</evidence>